<dbReference type="Proteomes" id="UP000198597">
    <property type="component" value="Unassembled WGS sequence"/>
</dbReference>
<keyword evidence="3" id="KW-1185">Reference proteome</keyword>
<dbReference type="Proteomes" id="UP000585258">
    <property type="component" value="Unassembled WGS sequence"/>
</dbReference>
<dbReference type="Pfam" id="PF01987">
    <property type="entry name" value="AIM24"/>
    <property type="match status" value="1"/>
</dbReference>
<evidence type="ECO:0000313" key="4">
    <source>
        <dbReference type="Proteomes" id="UP000585258"/>
    </source>
</evidence>
<dbReference type="PANTHER" id="PTHR43657:SF1">
    <property type="entry name" value="ALTERED INHERITANCE OF MITOCHONDRIA PROTEIN 24, MITOCHONDRIAL"/>
    <property type="match status" value="1"/>
</dbReference>
<dbReference type="OrthoDB" id="9779518at2"/>
<dbReference type="NCBIfam" id="TIGR00266">
    <property type="entry name" value="TIGR00266 family protein"/>
    <property type="match status" value="1"/>
</dbReference>
<evidence type="ECO:0000313" key="1">
    <source>
        <dbReference type="EMBL" id="MBB6716490.1"/>
    </source>
</evidence>
<dbReference type="InterPro" id="IPR016031">
    <property type="entry name" value="Trp_RNA-bd_attenuator-like_dom"/>
</dbReference>
<reference evidence="1 4" key="2">
    <citation type="submission" date="2020-08" db="EMBL/GenBank/DDBJ databases">
        <title>Clostridia isolated from Swiss meat.</title>
        <authorList>
            <person name="Wambui J."/>
            <person name="Stevens M.J.A."/>
            <person name="Stephan R."/>
        </authorList>
    </citation>
    <scope>NUCLEOTIDE SEQUENCE [LARGE SCALE GENOMIC DNA]</scope>
    <source>
        <strain evidence="1 4">CM001</strain>
    </source>
</reference>
<organism evidence="2 3">
    <name type="scientific">Clostridium gasigenes</name>
    <dbReference type="NCBI Taxonomy" id="94869"/>
    <lineage>
        <taxon>Bacteria</taxon>
        <taxon>Bacillati</taxon>
        <taxon>Bacillota</taxon>
        <taxon>Clostridia</taxon>
        <taxon>Eubacteriales</taxon>
        <taxon>Clostridiaceae</taxon>
        <taxon>Clostridium</taxon>
    </lineage>
</organism>
<accession>A0A1H0UY96</accession>
<dbReference type="STRING" id="94869.SAMN04488529_11348"/>
<dbReference type="InterPro" id="IPR036983">
    <property type="entry name" value="AIM24_sf"/>
</dbReference>
<sequence length="217" mass="23474">MSEKFELLYGNTNKVLKIKAETGERYIVEAGAMVSMSDVFEMKAKTGGLGKTLGRMFSGESMFIQEFKAKGNGELLLAPQFLGDIEKVEMDGSKKYRLGKSSFLASTSGIDVNTKSGGVSGMFSGEGLIQMEASGKGELFISSYGAIHKKEIEPLEVYIVDSNHLVLWDSNMKYSVELASGLFGSIVGGEGFICKFSGPGTVWIQTRNPANMTNKAK</sequence>
<dbReference type="EMBL" id="FNJM01000013">
    <property type="protein sequence ID" value="SDP71259.1"/>
    <property type="molecule type" value="Genomic_DNA"/>
</dbReference>
<protein>
    <submittedName>
        <fullName evidence="2">TIGR00266 family protein</fullName>
    </submittedName>
</protein>
<dbReference type="PANTHER" id="PTHR43657">
    <property type="entry name" value="TRYPTOPHAN RNA-BINDING ATTENUATOR PROTEIN-LIKE PROTEIN"/>
    <property type="match status" value="1"/>
</dbReference>
<reference evidence="2 3" key="1">
    <citation type="submission" date="2016-10" db="EMBL/GenBank/DDBJ databases">
        <authorList>
            <person name="de Groot N.N."/>
        </authorList>
    </citation>
    <scope>NUCLEOTIDE SEQUENCE [LARGE SCALE GENOMIC DNA]</scope>
    <source>
        <strain evidence="2 3">DSM 12272</strain>
    </source>
</reference>
<dbReference type="EMBL" id="JACKWY010000015">
    <property type="protein sequence ID" value="MBB6716490.1"/>
    <property type="molecule type" value="Genomic_DNA"/>
</dbReference>
<gene>
    <name evidence="1" type="ORF">H7E68_17490</name>
    <name evidence="2" type="ORF">SAMN04488529_11348</name>
</gene>
<evidence type="ECO:0000313" key="2">
    <source>
        <dbReference type="EMBL" id="SDP71259.1"/>
    </source>
</evidence>
<dbReference type="Gene3D" id="3.60.160.10">
    <property type="entry name" value="Mitochondrial biogenesis AIM24"/>
    <property type="match status" value="1"/>
</dbReference>
<name>A0A1H0UY96_9CLOT</name>
<dbReference type="InterPro" id="IPR002838">
    <property type="entry name" value="AIM24"/>
</dbReference>
<proteinExistence type="predicted"/>
<dbReference type="SUPFAM" id="SSF51219">
    <property type="entry name" value="TRAP-like"/>
    <property type="match status" value="1"/>
</dbReference>
<dbReference type="AlphaFoldDB" id="A0A1H0UY96"/>
<evidence type="ECO:0000313" key="3">
    <source>
        <dbReference type="Proteomes" id="UP000198597"/>
    </source>
</evidence>
<dbReference type="RefSeq" id="WP_089971941.1">
    <property type="nucleotide sequence ID" value="NZ_FNJM01000013.1"/>
</dbReference>